<dbReference type="Pfam" id="PF08281">
    <property type="entry name" value="Sigma70_r4_2"/>
    <property type="match status" value="1"/>
</dbReference>
<dbReference type="Proteomes" id="UP000613160">
    <property type="component" value="Unassembled WGS sequence"/>
</dbReference>
<feature type="domain" description="RNA polymerase sigma factor 70 region 4 type 2" evidence="6">
    <location>
        <begin position="106"/>
        <end position="155"/>
    </location>
</feature>
<evidence type="ECO:0000313" key="8">
    <source>
        <dbReference type="Proteomes" id="UP000613160"/>
    </source>
</evidence>
<name>A0A916Y3Q5_9HYPH</name>
<dbReference type="InterPro" id="IPR013325">
    <property type="entry name" value="RNA_pol_sigma_r2"/>
</dbReference>
<evidence type="ECO:0000256" key="4">
    <source>
        <dbReference type="ARBA" id="ARBA00023163"/>
    </source>
</evidence>
<accession>A0A916Y3Q5</accession>
<keyword evidence="8" id="KW-1185">Reference proteome</keyword>
<evidence type="ECO:0000256" key="1">
    <source>
        <dbReference type="ARBA" id="ARBA00010641"/>
    </source>
</evidence>
<keyword evidence="3" id="KW-0731">Sigma factor</keyword>
<evidence type="ECO:0000313" key="7">
    <source>
        <dbReference type="EMBL" id="GGD29728.1"/>
    </source>
</evidence>
<dbReference type="Gene3D" id="1.10.10.10">
    <property type="entry name" value="Winged helix-like DNA-binding domain superfamily/Winged helix DNA-binding domain"/>
    <property type="match status" value="1"/>
</dbReference>
<dbReference type="GO" id="GO:0003677">
    <property type="term" value="F:DNA binding"/>
    <property type="evidence" value="ECO:0007669"/>
    <property type="project" value="InterPro"/>
</dbReference>
<dbReference type="AlphaFoldDB" id="A0A916Y3Q5"/>
<evidence type="ECO:0000259" key="6">
    <source>
        <dbReference type="Pfam" id="PF08281"/>
    </source>
</evidence>
<dbReference type="InterPro" id="IPR013249">
    <property type="entry name" value="RNA_pol_sigma70_r4_t2"/>
</dbReference>
<dbReference type="NCBIfam" id="TIGR02937">
    <property type="entry name" value="sigma70-ECF"/>
    <property type="match status" value="1"/>
</dbReference>
<keyword evidence="4" id="KW-0804">Transcription</keyword>
<dbReference type="InterPro" id="IPR036388">
    <property type="entry name" value="WH-like_DNA-bd_sf"/>
</dbReference>
<dbReference type="InterPro" id="IPR014284">
    <property type="entry name" value="RNA_pol_sigma-70_dom"/>
</dbReference>
<comment type="similarity">
    <text evidence="1">Belongs to the sigma-70 factor family. ECF subfamily.</text>
</comment>
<comment type="caution">
    <text evidence="7">The sequence shown here is derived from an EMBL/GenBank/DDBJ whole genome shotgun (WGS) entry which is preliminary data.</text>
</comment>
<dbReference type="Pfam" id="PF04542">
    <property type="entry name" value="Sigma70_r2"/>
    <property type="match status" value="1"/>
</dbReference>
<dbReference type="GO" id="GO:0006352">
    <property type="term" value="P:DNA-templated transcription initiation"/>
    <property type="evidence" value="ECO:0007669"/>
    <property type="project" value="InterPro"/>
</dbReference>
<dbReference type="InterPro" id="IPR039425">
    <property type="entry name" value="RNA_pol_sigma-70-like"/>
</dbReference>
<gene>
    <name evidence="7" type="ORF">GCM10011335_36020</name>
</gene>
<evidence type="ECO:0000256" key="2">
    <source>
        <dbReference type="ARBA" id="ARBA00023015"/>
    </source>
</evidence>
<reference evidence="7" key="2">
    <citation type="submission" date="2020-09" db="EMBL/GenBank/DDBJ databases">
        <authorList>
            <person name="Sun Q."/>
            <person name="Zhou Y."/>
        </authorList>
    </citation>
    <scope>NUCLEOTIDE SEQUENCE</scope>
    <source>
        <strain evidence="7">CGMCC 1.15493</strain>
    </source>
</reference>
<reference evidence="7" key="1">
    <citation type="journal article" date="2014" name="Int. J. Syst. Evol. Microbiol.">
        <title>Complete genome sequence of Corynebacterium casei LMG S-19264T (=DSM 44701T), isolated from a smear-ripened cheese.</title>
        <authorList>
            <consortium name="US DOE Joint Genome Institute (JGI-PGF)"/>
            <person name="Walter F."/>
            <person name="Albersmeier A."/>
            <person name="Kalinowski J."/>
            <person name="Ruckert C."/>
        </authorList>
    </citation>
    <scope>NUCLEOTIDE SEQUENCE</scope>
    <source>
        <strain evidence="7">CGMCC 1.15493</strain>
    </source>
</reference>
<proteinExistence type="inferred from homology"/>
<dbReference type="GO" id="GO:0016987">
    <property type="term" value="F:sigma factor activity"/>
    <property type="evidence" value="ECO:0007669"/>
    <property type="project" value="UniProtKB-KW"/>
</dbReference>
<dbReference type="InterPro" id="IPR007627">
    <property type="entry name" value="RNA_pol_sigma70_r2"/>
</dbReference>
<dbReference type="PANTHER" id="PTHR43133">
    <property type="entry name" value="RNA POLYMERASE ECF-TYPE SIGMA FACTO"/>
    <property type="match status" value="1"/>
</dbReference>
<dbReference type="EMBL" id="BMJJ01000009">
    <property type="protein sequence ID" value="GGD29728.1"/>
    <property type="molecule type" value="Genomic_DNA"/>
</dbReference>
<dbReference type="RefSeq" id="WP_188853307.1">
    <property type="nucleotide sequence ID" value="NZ_BMJJ01000009.1"/>
</dbReference>
<dbReference type="NCBIfam" id="NF009164">
    <property type="entry name" value="PRK12511.1"/>
    <property type="match status" value="1"/>
</dbReference>
<evidence type="ECO:0000256" key="3">
    <source>
        <dbReference type="ARBA" id="ARBA00023082"/>
    </source>
</evidence>
<dbReference type="PANTHER" id="PTHR43133:SF25">
    <property type="entry name" value="RNA POLYMERASE SIGMA FACTOR RFAY-RELATED"/>
    <property type="match status" value="1"/>
</dbReference>
<dbReference type="Gene3D" id="1.10.1740.10">
    <property type="match status" value="1"/>
</dbReference>
<dbReference type="SUPFAM" id="SSF88946">
    <property type="entry name" value="Sigma2 domain of RNA polymerase sigma factors"/>
    <property type="match status" value="1"/>
</dbReference>
<organism evidence="7 8">
    <name type="scientific">Aureimonas glaciei</name>
    <dbReference type="NCBI Taxonomy" id="1776957"/>
    <lineage>
        <taxon>Bacteria</taxon>
        <taxon>Pseudomonadati</taxon>
        <taxon>Pseudomonadota</taxon>
        <taxon>Alphaproteobacteria</taxon>
        <taxon>Hyphomicrobiales</taxon>
        <taxon>Aurantimonadaceae</taxon>
        <taxon>Aureimonas</taxon>
    </lineage>
</organism>
<protein>
    <submittedName>
        <fullName evidence="7">RNA polymerase sigma factor</fullName>
    </submittedName>
</protein>
<dbReference type="SUPFAM" id="SSF88659">
    <property type="entry name" value="Sigma3 and sigma4 domains of RNA polymerase sigma factors"/>
    <property type="match status" value="1"/>
</dbReference>
<evidence type="ECO:0000259" key="5">
    <source>
        <dbReference type="Pfam" id="PF04542"/>
    </source>
</evidence>
<dbReference type="InterPro" id="IPR013324">
    <property type="entry name" value="RNA_pol_sigma_r3/r4-like"/>
</dbReference>
<feature type="domain" description="RNA polymerase sigma-70 region 2" evidence="5">
    <location>
        <begin position="13"/>
        <end position="75"/>
    </location>
</feature>
<keyword evidence="2" id="KW-0805">Transcription regulation</keyword>
<sequence>MKDRRPDIDVLAELPGMRRYALALTRNPADAEDLVHDTLVRALERNGQYRSGSSLRAWLLAILHNRFVDGLRSRRSEKVRDTEFGQAIAPAVPPAQEAALMLDDTRRAFAALPDDQRAALHLVAVEGLPYEEAAAALGIPVGTLVSRISRARARLRAAEEPQAGSNVIPLKTVKGVDGHGS</sequence>